<dbReference type="InterPro" id="IPR027372">
    <property type="entry name" value="Phytase-like_dom"/>
</dbReference>
<keyword evidence="4" id="KW-1185">Reference proteome</keyword>
<sequence length="732" mass="76807">MTSGLTRAALTAALLASVTMPAAAEQVFNRIAAFPVATNLPADKDKLAATSAEIVTATEDGNMLIYSDSPLGAIGFVDITDAKAPKAAGALMMGGEPTSVAVAGSKVLAGVNTSESKANPSGKLVVVDIATKAIESSCDLGGQPDSVAVSNDKSFVAVAIENERDEDVNDGDLPQMPAGDLVIASLKDGIVDCASIKHVALTGLAEIAPEDPEPEFVSINSLGEIAVTLQENNHIAIVDGKTGEVKAHFSAGKVDLAGIDTKSDGALKFTGSKEGVLREPDAVKWLDDNRIVIANEGDWKGGSRSFTIFDKTGKELYESGPSLELAIAQIGHFPDKRAKSKGVELEGLETATFGDQKYFFVLSERGSIAAVYKDTGADPELVQLLPSGISPEGAVAIPGRNLLATANELDLGEDGGVRSHVMLYELADGTPAYPMLRSEIVDGAPIGWGALSGLVGDAEKAGTLYAVNDSFYSAQPTIFTIDASQKPAVITKALPILRGGQPAQKLDIEGITLDGKGGFWLASEGDAAKLVGHGIYNVDDKGEIKGEIGFPTELLAGQTRFGLEGITSVGTGDDMTLWMAVQREWGDDDKGLVKLLSYNPKSKEWGAVHYPLEKAGEGWVGLSEITAHDGKLYIVERDNQVGDNAKLKKLYSVDIADLKPAKIGEALPVVTKQEVHDFLPDLKAATNGYVVDKLEGFAFDASGKAFAVTDNDGVDDSSGETLFWEVNLQGTN</sequence>
<protein>
    <submittedName>
        <fullName evidence="3">Alkaline phosphatase</fullName>
    </submittedName>
</protein>
<accession>A0ABX5NNK1</accession>
<dbReference type="PANTHER" id="PTHR46928">
    <property type="entry name" value="MESENCHYME-SPECIFIC CELL SURFACE GLYCOPROTEIN"/>
    <property type="match status" value="1"/>
</dbReference>
<dbReference type="InterPro" id="IPR015943">
    <property type="entry name" value="WD40/YVTN_repeat-like_dom_sf"/>
</dbReference>
<organism evidence="3 4">
    <name type="scientific">Rhizobium wuzhouense</name>
    <dbReference type="NCBI Taxonomy" id="1986026"/>
    <lineage>
        <taxon>Bacteria</taxon>
        <taxon>Pseudomonadati</taxon>
        <taxon>Pseudomonadota</taxon>
        <taxon>Alphaproteobacteria</taxon>
        <taxon>Hyphomicrobiales</taxon>
        <taxon>Rhizobiaceae</taxon>
        <taxon>Rhizobium/Agrobacterium group</taxon>
        <taxon>Rhizobium</taxon>
    </lineage>
</organism>
<dbReference type="Gene3D" id="2.130.10.10">
    <property type="entry name" value="YVTN repeat-like/Quinoprotein amine dehydrogenase"/>
    <property type="match status" value="1"/>
</dbReference>
<feature type="domain" description="Phytase-like" evidence="2">
    <location>
        <begin position="447"/>
        <end position="712"/>
    </location>
</feature>
<dbReference type="Pfam" id="PF13449">
    <property type="entry name" value="Phytase-like"/>
    <property type="match status" value="1"/>
</dbReference>
<keyword evidence="1" id="KW-0732">Signal</keyword>
<evidence type="ECO:0000313" key="4">
    <source>
        <dbReference type="Proteomes" id="UP000247536"/>
    </source>
</evidence>
<feature type="chain" id="PRO_5045579989" evidence="1">
    <location>
        <begin position="25"/>
        <end position="732"/>
    </location>
</feature>
<gene>
    <name evidence="3" type="ORF">DMY87_19935</name>
</gene>
<comment type="caution">
    <text evidence="3">The sequence shown here is derived from an EMBL/GenBank/DDBJ whole genome shotgun (WGS) entry which is preliminary data.</text>
</comment>
<dbReference type="EMBL" id="QJRY01000008">
    <property type="protein sequence ID" value="PYB70742.1"/>
    <property type="molecule type" value="Genomic_DNA"/>
</dbReference>
<evidence type="ECO:0000256" key="1">
    <source>
        <dbReference type="SAM" id="SignalP"/>
    </source>
</evidence>
<dbReference type="RefSeq" id="WP_110793388.1">
    <property type="nucleotide sequence ID" value="NZ_QJRY01000008.1"/>
</dbReference>
<evidence type="ECO:0000313" key="3">
    <source>
        <dbReference type="EMBL" id="PYB70742.1"/>
    </source>
</evidence>
<dbReference type="SUPFAM" id="SSF50969">
    <property type="entry name" value="YVTN repeat-like/Quinoprotein amine dehydrogenase"/>
    <property type="match status" value="1"/>
</dbReference>
<proteinExistence type="predicted"/>
<dbReference type="Proteomes" id="UP000247536">
    <property type="component" value="Unassembled WGS sequence"/>
</dbReference>
<evidence type="ECO:0000259" key="2">
    <source>
        <dbReference type="Pfam" id="PF13449"/>
    </source>
</evidence>
<dbReference type="InterPro" id="IPR011044">
    <property type="entry name" value="Quino_amine_DH_bsu"/>
</dbReference>
<reference evidence="3 4" key="1">
    <citation type="submission" date="2018-06" db="EMBL/GenBank/DDBJ databases">
        <title>Rhizobium wuzhouense sp. nov., isolated from roots of Oryza officinalis.</title>
        <authorList>
            <person name="Yuan T."/>
        </authorList>
    </citation>
    <scope>NUCLEOTIDE SEQUENCE [LARGE SCALE GENOMIC DNA]</scope>
    <source>
        <strain evidence="3 4">W44</strain>
    </source>
</reference>
<dbReference type="PANTHER" id="PTHR46928:SF1">
    <property type="entry name" value="MESENCHYME-SPECIFIC CELL SURFACE GLYCOPROTEIN"/>
    <property type="match status" value="1"/>
</dbReference>
<name>A0ABX5NNK1_9HYPH</name>
<dbReference type="InterPro" id="IPR052956">
    <property type="entry name" value="Mesenchyme-surface_protein"/>
</dbReference>
<feature type="signal peptide" evidence="1">
    <location>
        <begin position="1"/>
        <end position="24"/>
    </location>
</feature>